<evidence type="ECO:0000256" key="4">
    <source>
        <dbReference type="ARBA" id="ARBA00022759"/>
    </source>
</evidence>
<evidence type="ECO:0000256" key="7">
    <source>
        <dbReference type="SAM" id="MobiDB-lite"/>
    </source>
</evidence>
<keyword evidence="5" id="KW-0511">Multifunctional enzyme</keyword>
<keyword evidence="4" id="KW-0255">Endonuclease</keyword>
<evidence type="ECO:0000259" key="8">
    <source>
        <dbReference type="PROSITE" id="PS50878"/>
    </source>
</evidence>
<reference evidence="9" key="1">
    <citation type="submission" date="2020-08" db="EMBL/GenBank/DDBJ databases">
        <title>Multicomponent nature underlies the extraordinary mechanical properties of spider dragline silk.</title>
        <authorList>
            <person name="Kono N."/>
            <person name="Nakamura H."/>
            <person name="Mori M."/>
            <person name="Yoshida Y."/>
            <person name="Ohtoshi R."/>
            <person name="Malay A.D."/>
            <person name="Moran D.A.P."/>
            <person name="Tomita M."/>
            <person name="Numata K."/>
            <person name="Arakawa K."/>
        </authorList>
    </citation>
    <scope>NUCLEOTIDE SEQUENCE</scope>
</reference>
<dbReference type="InterPro" id="IPR050951">
    <property type="entry name" value="Retrovirus_Pol_polyprotein"/>
</dbReference>
<name>A0A8X6TMA0_NEPPI</name>
<dbReference type="AlphaFoldDB" id="A0A8X6TMA0"/>
<dbReference type="SUPFAM" id="SSF50630">
    <property type="entry name" value="Acid proteases"/>
    <property type="match status" value="1"/>
</dbReference>
<feature type="compositionally biased region" description="Low complexity" evidence="7">
    <location>
        <begin position="279"/>
        <end position="290"/>
    </location>
</feature>
<dbReference type="InterPro" id="IPR043502">
    <property type="entry name" value="DNA/RNA_pol_sf"/>
</dbReference>
<evidence type="ECO:0000256" key="6">
    <source>
        <dbReference type="SAM" id="Coils"/>
    </source>
</evidence>
<organism evidence="9 10">
    <name type="scientific">Nephila pilipes</name>
    <name type="common">Giant wood spider</name>
    <name type="synonym">Nephila maculata</name>
    <dbReference type="NCBI Taxonomy" id="299642"/>
    <lineage>
        <taxon>Eukaryota</taxon>
        <taxon>Metazoa</taxon>
        <taxon>Ecdysozoa</taxon>
        <taxon>Arthropoda</taxon>
        <taxon>Chelicerata</taxon>
        <taxon>Arachnida</taxon>
        <taxon>Araneae</taxon>
        <taxon>Araneomorphae</taxon>
        <taxon>Entelegynae</taxon>
        <taxon>Araneoidea</taxon>
        <taxon>Nephilidae</taxon>
        <taxon>Nephila</taxon>
    </lineage>
</organism>
<evidence type="ECO:0000256" key="2">
    <source>
        <dbReference type="ARBA" id="ARBA00022695"/>
    </source>
</evidence>
<feature type="region of interest" description="Disordered" evidence="7">
    <location>
        <begin position="279"/>
        <end position="314"/>
    </location>
</feature>
<dbReference type="InterPro" id="IPR043128">
    <property type="entry name" value="Rev_trsase/Diguanyl_cyclase"/>
</dbReference>
<keyword evidence="4" id="KW-0378">Hydrolase</keyword>
<dbReference type="CDD" id="cd01647">
    <property type="entry name" value="RT_LTR"/>
    <property type="match status" value="1"/>
</dbReference>
<evidence type="ECO:0000256" key="3">
    <source>
        <dbReference type="ARBA" id="ARBA00022722"/>
    </source>
</evidence>
<protein>
    <submittedName>
        <fullName evidence="9">Retrovirus-related Pol polyprotein from transposon 297</fullName>
    </submittedName>
</protein>
<dbReference type="GO" id="GO:0004519">
    <property type="term" value="F:endonuclease activity"/>
    <property type="evidence" value="ECO:0007669"/>
    <property type="project" value="UniProtKB-KW"/>
</dbReference>
<evidence type="ECO:0000313" key="9">
    <source>
        <dbReference type="EMBL" id="GFT23128.1"/>
    </source>
</evidence>
<keyword evidence="3" id="KW-0540">Nuclease</keyword>
<evidence type="ECO:0000256" key="5">
    <source>
        <dbReference type="ARBA" id="ARBA00023268"/>
    </source>
</evidence>
<sequence length="975" mass="111482">MPNKSRKVNTNMAQNKLPIEIIPFFDGSKEHIDNFFTQIKRVAKLNEWDFLTTQAILSARLNGPALTFFSTNPNCKNAKDIDEVEILFYDFFSEKTTELQRKLNFHNIQYYSGENIKNFAHRLETAAEYMLAQAQTNEAKTITHSIILSKFITSLPQNFQRKLSSKNPSTLKEAIDIAVKMQQNSETHTTCSMLLQPVKTGNTEKDSITQKLDELTNQIANLKTEQKTETEVSQHISYRTPQQNTLPRHTVSCSFCGKPNHLMKDCWEFLRTIHTTPNQQQYSWPQQQQQYHNRFQSRGSSYSNTGNYNRNTNCQQTYPKQIDSRNSNSPSHLDTQIPHELIMNVNQQSPLPMIHVNIADEKLIFLTDSGSSISLIPGHIFDTIKHKIQHKSYLSRQCKIKSVNDSEINFSCCVDIPIHVNNKRLRQKKFITKDIASSTFQGLLGYDFLLRNRITLDLNSNTLKFSDTTIPVIHNNSQDNIGNVNNPNFCASLNAILETPTQVESNSVNEIRADNTFTTLIRNIGSQNIHINKGANIGTISTEATIEEQINEQSSVNAIQATADIIEKRCQDLKEADFHLDHLNSKDKNLLLSTLMKFKPAFSKNIKTLGQCDLVTPTISTIHPHPISSTPYPIPQSLQTHAQNYLEELIAADIIEENTAEWASPMVLVKKKNHTNDSPSLRLALDLRLLNNVIDGCSYPFPKIQDITTKLAGFKLFTVLDLNSAYWQIHLPKEYRKFLTFTTPWKTFQFKRLPFGIKHAAAYFQSMMDKVLSKCKHNGIHCYQDDIIIAANSIQELNAKLNDVLSTLQENNLTLAPDKCSFATQEIQYLGFTISSQGIAPVINNTDKICKFTTPENQKQLKRFLGMCGYYRHLIPDYATKVHLLNISSNSRTFTWTSEHQEKFQELQRTFFTKPFIVQTDWTKQFFLNTDGSHIAITGILMQKQDDGELQPISYYFRTLTATESRYPANKIELN</sequence>
<keyword evidence="10" id="KW-1185">Reference proteome</keyword>
<evidence type="ECO:0000256" key="1">
    <source>
        <dbReference type="ARBA" id="ARBA00022679"/>
    </source>
</evidence>
<dbReference type="InterPro" id="IPR021109">
    <property type="entry name" value="Peptidase_aspartic_dom_sf"/>
</dbReference>
<dbReference type="GO" id="GO:0016779">
    <property type="term" value="F:nucleotidyltransferase activity"/>
    <property type="evidence" value="ECO:0007669"/>
    <property type="project" value="UniProtKB-KW"/>
</dbReference>
<accession>A0A8X6TMA0</accession>
<dbReference type="Pfam" id="PF17919">
    <property type="entry name" value="RT_RNaseH_2"/>
    <property type="match status" value="1"/>
</dbReference>
<dbReference type="EMBL" id="BMAW01059840">
    <property type="protein sequence ID" value="GFT23128.1"/>
    <property type="molecule type" value="Genomic_DNA"/>
</dbReference>
<dbReference type="Gene3D" id="3.10.10.10">
    <property type="entry name" value="HIV Type 1 Reverse Transcriptase, subunit A, domain 1"/>
    <property type="match status" value="1"/>
</dbReference>
<feature type="domain" description="Reverse transcriptase" evidence="8">
    <location>
        <begin position="650"/>
        <end position="834"/>
    </location>
</feature>
<gene>
    <name evidence="9" type="primary">pol</name>
    <name evidence="9" type="ORF">NPIL_74661</name>
</gene>
<comment type="caution">
    <text evidence="9">The sequence shown here is derived from an EMBL/GenBank/DDBJ whole genome shotgun (WGS) entry which is preliminary data.</text>
</comment>
<dbReference type="PANTHER" id="PTHR37984:SF5">
    <property type="entry name" value="PROTEIN NYNRIN-LIKE"/>
    <property type="match status" value="1"/>
</dbReference>
<dbReference type="PROSITE" id="PS50878">
    <property type="entry name" value="RT_POL"/>
    <property type="match status" value="1"/>
</dbReference>
<proteinExistence type="predicted"/>
<keyword evidence="2" id="KW-0548">Nucleotidyltransferase</keyword>
<keyword evidence="1" id="KW-0808">Transferase</keyword>
<dbReference type="OrthoDB" id="6445752at2759"/>
<evidence type="ECO:0000313" key="10">
    <source>
        <dbReference type="Proteomes" id="UP000887013"/>
    </source>
</evidence>
<dbReference type="SUPFAM" id="SSF56672">
    <property type="entry name" value="DNA/RNA polymerases"/>
    <property type="match status" value="1"/>
</dbReference>
<feature type="coiled-coil region" evidence="6">
    <location>
        <begin position="198"/>
        <end position="232"/>
    </location>
</feature>
<dbReference type="Gene3D" id="1.10.4020.10">
    <property type="entry name" value="DNA breaking-rejoining enzymes"/>
    <property type="match status" value="1"/>
</dbReference>
<dbReference type="Proteomes" id="UP000887013">
    <property type="component" value="Unassembled WGS sequence"/>
</dbReference>
<dbReference type="InterPro" id="IPR000477">
    <property type="entry name" value="RT_dom"/>
</dbReference>
<dbReference type="InterPro" id="IPR038269">
    <property type="entry name" value="SCAN_sf"/>
</dbReference>
<dbReference type="Gene3D" id="3.30.70.270">
    <property type="match status" value="2"/>
</dbReference>
<dbReference type="InterPro" id="IPR041577">
    <property type="entry name" value="RT_RNaseH_2"/>
</dbReference>
<dbReference type="Pfam" id="PF00078">
    <property type="entry name" value="RVT_1"/>
    <property type="match status" value="1"/>
</dbReference>
<keyword evidence="6" id="KW-0175">Coiled coil</keyword>
<dbReference type="PANTHER" id="PTHR37984">
    <property type="entry name" value="PROTEIN CBG26694"/>
    <property type="match status" value="1"/>
</dbReference>
<dbReference type="GO" id="GO:0071897">
    <property type="term" value="P:DNA biosynthetic process"/>
    <property type="evidence" value="ECO:0007669"/>
    <property type="project" value="UniProtKB-ARBA"/>
</dbReference>
<feature type="compositionally biased region" description="Polar residues" evidence="7">
    <location>
        <begin position="291"/>
        <end position="314"/>
    </location>
</feature>
<dbReference type="Gene3D" id="2.40.70.10">
    <property type="entry name" value="Acid Proteases"/>
    <property type="match status" value="1"/>
</dbReference>